<keyword evidence="1" id="KW-0472">Membrane</keyword>
<sequence>MKYFKSEKTYWIHSGICTLTMFLILLFSSLFNWRLSMTMVIIIIAMVFLYAKPIYRQITMKQKN</sequence>
<evidence type="ECO:0000313" key="3">
    <source>
        <dbReference type="Proteomes" id="UP000782705"/>
    </source>
</evidence>
<gene>
    <name evidence="2" type="ORF">BAU17_03170</name>
</gene>
<keyword evidence="1" id="KW-1133">Transmembrane helix</keyword>
<keyword evidence="1" id="KW-0812">Transmembrane</keyword>
<proteinExistence type="predicted"/>
<comment type="caution">
    <text evidence="2">The sequence shown here is derived from an EMBL/GenBank/DDBJ whole genome shotgun (WGS) entry which is preliminary data.</text>
</comment>
<keyword evidence="3" id="KW-1185">Reference proteome</keyword>
<dbReference type="Proteomes" id="UP000782705">
    <property type="component" value="Unassembled WGS sequence"/>
</dbReference>
<dbReference type="EMBL" id="MAEL01000003">
    <property type="protein sequence ID" value="KAF1306105.1"/>
    <property type="molecule type" value="Genomic_DNA"/>
</dbReference>
<feature type="transmembrane region" description="Helical" evidence="1">
    <location>
        <begin position="12"/>
        <end position="31"/>
    </location>
</feature>
<feature type="transmembrane region" description="Helical" evidence="1">
    <location>
        <begin position="37"/>
        <end position="55"/>
    </location>
</feature>
<evidence type="ECO:0000256" key="1">
    <source>
        <dbReference type="SAM" id="Phobius"/>
    </source>
</evidence>
<evidence type="ECO:0000313" key="2">
    <source>
        <dbReference type="EMBL" id="KAF1306105.1"/>
    </source>
</evidence>
<reference evidence="2 3" key="1">
    <citation type="submission" date="2016-06" db="EMBL/GenBank/DDBJ databases">
        <title>Four novel species of enterococci isolated from chicken manure.</title>
        <authorList>
            <person name="Van Tyne D."/>
        </authorList>
    </citation>
    <scope>NUCLEOTIDE SEQUENCE [LARGE SCALE GENOMIC DNA]</scope>
    <source>
        <strain evidence="2 3">CU12B</strain>
    </source>
</reference>
<protein>
    <submittedName>
        <fullName evidence="2">Uncharacterized protein</fullName>
    </submittedName>
</protein>
<organism evidence="2 3">
    <name type="scientific">Candidatus Enterococcus willemsii</name>
    <dbReference type="NCBI Taxonomy" id="1857215"/>
    <lineage>
        <taxon>Bacteria</taxon>
        <taxon>Bacillati</taxon>
        <taxon>Bacillota</taxon>
        <taxon>Bacilli</taxon>
        <taxon>Lactobacillales</taxon>
        <taxon>Enterococcaceae</taxon>
        <taxon>Enterococcus</taxon>
    </lineage>
</organism>
<accession>A0ABQ6Z3U4</accession>
<name>A0ABQ6Z3U4_9ENTE</name>